<organism evidence="4 5">
    <name type="scientific">Haloferax profundi</name>
    <dbReference type="NCBI Taxonomy" id="1544718"/>
    <lineage>
        <taxon>Archaea</taxon>
        <taxon>Methanobacteriati</taxon>
        <taxon>Methanobacteriota</taxon>
        <taxon>Stenosarchaea group</taxon>
        <taxon>Halobacteria</taxon>
        <taxon>Halobacteriales</taxon>
        <taxon>Haloferacaceae</taxon>
        <taxon>Haloferax</taxon>
    </lineage>
</organism>
<evidence type="ECO:0000259" key="3">
    <source>
        <dbReference type="Pfam" id="PF00156"/>
    </source>
</evidence>
<dbReference type="Proteomes" id="UP000053157">
    <property type="component" value="Unassembled WGS sequence"/>
</dbReference>
<dbReference type="OrthoDB" id="56536at2157"/>
<protein>
    <submittedName>
        <fullName evidence="4">Phosphoribosyltransferase</fullName>
    </submittedName>
</protein>
<accession>A0A0W1RJC3</accession>
<evidence type="ECO:0000313" key="4">
    <source>
        <dbReference type="EMBL" id="KTG13373.1"/>
    </source>
</evidence>
<comment type="caution">
    <text evidence="4">The sequence shown here is derived from an EMBL/GenBank/DDBJ whole genome shotgun (WGS) entry which is preliminary data.</text>
</comment>
<keyword evidence="1 4" id="KW-0808">Transferase</keyword>
<keyword evidence="2" id="KW-0315">Glutamine amidotransferase</keyword>
<dbReference type="InterPro" id="IPR029057">
    <property type="entry name" value="PRTase-like"/>
</dbReference>
<dbReference type="InterPro" id="IPR000836">
    <property type="entry name" value="PRTase_dom"/>
</dbReference>
<dbReference type="RefSeq" id="WP_058573450.1">
    <property type="nucleotide sequence ID" value="NZ_LOPV01000600.1"/>
</dbReference>
<evidence type="ECO:0000256" key="2">
    <source>
        <dbReference type="ARBA" id="ARBA00022962"/>
    </source>
</evidence>
<dbReference type="Gene3D" id="3.40.50.2020">
    <property type="match status" value="1"/>
</dbReference>
<evidence type="ECO:0000313" key="5">
    <source>
        <dbReference type="Proteomes" id="UP000053157"/>
    </source>
</evidence>
<name>A0A0W1RJC3_9EURY</name>
<dbReference type="EMBL" id="LOPV01000600">
    <property type="protein sequence ID" value="KTG13373.1"/>
    <property type="molecule type" value="Genomic_DNA"/>
</dbReference>
<sequence length="214" mass="23018">MENARRFADRTEAGEMLAVELERRDVDADIVLAVPRGGLPLGRAVADALGVPLDVVVAKKIGAPGNPEYAIGAVASDGSVWRNEEGVGWFGSDDDYFERKREEEAENARTKAARYRGEREPPELAGKTVVVVDDGVATGSTIRACLRHVRNAGAGHIVVAIPVGPPDTIHELEELADEVVCLKTPSNFMAVGQFYRNFDQVSDKEAIAYLGGDS</sequence>
<reference evidence="4 5" key="1">
    <citation type="submission" date="2015-12" db="EMBL/GenBank/DDBJ databases">
        <title>Haloferax profundi sp. nov. isolated from the Discovery deep brine-seawater interface in the Red Sea.</title>
        <authorList>
            <person name="Zhang G."/>
            <person name="Stingl U."/>
            <person name="Rashid M."/>
        </authorList>
    </citation>
    <scope>NUCLEOTIDE SEQUENCE [LARGE SCALE GENOMIC DNA]</scope>
    <source>
        <strain evidence="4 5">SB29</strain>
    </source>
</reference>
<feature type="domain" description="Phosphoribosyltransferase" evidence="3">
    <location>
        <begin position="27"/>
        <end position="196"/>
    </location>
</feature>
<keyword evidence="4" id="KW-0328">Glycosyltransferase</keyword>
<dbReference type="CDD" id="cd06223">
    <property type="entry name" value="PRTases_typeI"/>
    <property type="match status" value="1"/>
</dbReference>
<dbReference type="SUPFAM" id="SSF53271">
    <property type="entry name" value="PRTase-like"/>
    <property type="match status" value="1"/>
</dbReference>
<keyword evidence="5" id="KW-1185">Reference proteome</keyword>
<dbReference type="AlphaFoldDB" id="A0A0W1RJC3"/>
<dbReference type="Gene3D" id="3.30.1310.20">
    <property type="entry name" value="PRTase-like"/>
    <property type="match status" value="1"/>
</dbReference>
<dbReference type="PANTHER" id="PTHR11907">
    <property type="entry name" value="AMIDOPHOSPHORIBOSYLTRANSFERASE"/>
    <property type="match status" value="1"/>
</dbReference>
<dbReference type="Pfam" id="PF00156">
    <property type="entry name" value="Pribosyltran"/>
    <property type="match status" value="1"/>
</dbReference>
<dbReference type="GO" id="GO:0016757">
    <property type="term" value="F:glycosyltransferase activity"/>
    <property type="evidence" value="ECO:0007669"/>
    <property type="project" value="UniProtKB-KW"/>
</dbReference>
<gene>
    <name evidence="4" type="ORF">AUR66_19490</name>
</gene>
<proteinExistence type="predicted"/>
<evidence type="ECO:0000256" key="1">
    <source>
        <dbReference type="ARBA" id="ARBA00022679"/>
    </source>
</evidence>